<accession>A0A7X3FRS4</accession>
<comment type="caution">
    <text evidence="4">The sequence shown here is derived from an EMBL/GenBank/DDBJ whole genome shotgun (WGS) entry which is preliminary data.</text>
</comment>
<dbReference type="PROSITE" id="PS50110">
    <property type="entry name" value="RESPONSE_REGULATORY"/>
    <property type="match status" value="1"/>
</dbReference>
<protein>
    <submittedName>
        <fullName evidence="4">Response regulator</fullName>
    </submittedName>
</protein>
<dbReference type="Proteomes" id="UP000438106">
    <property type="component" value="Unassembled WGS sequence"/>
</dbReference>
<organism evidence="4 5">
    <name type="scientific">Devosia marina</name>
    <dbReference type="NCBI Taxonomy" id="2683198"/>
    <lineage>
        <taxon>Bacteria</taxon>
        <taxon>Pseudomonadati</taxon>
        <taxon>Pseudomonadota</taxon>
        <taxon>Alphaproteobacteria</taxon>
        <taxon>Hyphomicrobiales</taxon>
        <taxon>Devosiaceae</taxon>
        <taxon>Devosia</taxon>
    </lineage>
</organism>
<dbReference type="SMART" id="SM00448">
    <property type="entry name" value="REC"/>
    <property type="match status" value="1"/>
</dbReference>
<dbReference type="Pfam" id="PF00072">
    <property type="entry name" value="Response_reg"/>
    <property type="match status" value="1"/>
</dbReference>
<gene>
    <name evidence="4" type="ORF">GO014_10315</name>
</gene>
<evidence type="ECO:0000313" key="5">
    <source>
        <dbReference type="Proteomes" id="UP000438106"/>
    </source>
</evidence>
<dbReference type="AlphaFoldDB" id="A0A7X3FRS4"/>
<dbReference type="PANTHER" id="PTHR44591">
    <property type="entry name" value="STRESS RESPONSE REGULATOR PROTEIN 1"/>
    <property type="match status" value="1"/>
</dbReference>
<evidence type="ECO:0000256" key="1">
    <source>
        <dbReference type="ARBA" id="ARBA00022553"/>
    </source>
</evidence>
<sequence length="135" mass="14578">MARILVAEDDPSVRAFVVSALTMKGHEVVAEDDGGLAAETMEAEAGRFDLLLTDIKMPVMDGIALALQVGAAYPEVTILMMTGFADQRERAHGLDALIYDVIAKPFTLVDLLEKVDDALNGRPVEVVPLARRSLQ</sequence>
<dbReference type="EMBL" id="WQRF01000002">
    <property type="protein sequence ID" value="MVS99415.1"/>
    <property type="molecule type" value="Genomic_DNA"/>
</dbReference>
<feature type="domain" description="Response regulatory" evidence="3">
    <location>
        <begin position="3"/>
        <end position="119"/>
    </location>
</feature>
<keyword evidence="5" id="KW-1185">Reference proteome</keyword>
<evidence type="ECO:0000313" key="4">
    <source>
        <dbReference type="EMBL" id="MVS99415.1"/>
    </source>
</evidence>
<name>A0A7X3FRS4_9HYPH</name>
<evidence type="ECO:0000259" key="3">
    <source>
        <dbReference type="PROSITE" id="PS50110"/>
    </source>
</evidence>
<dbReference type="SUPFAM" id="SSF52172">
    <property type="entry name" value="CheY-like"/>
    <property type="match status" value="1"/>
</dbReference>
<dbReference type="InterPro" id="IPR001789">
    <property type="entry name" value="Sig_transdc_resp-reg_receiver"/>
</dbReference>
<dbReference type="CDD" id="cd17546">
    <property type="entry name" value="REC_hyHK_CKI1_RcsC-like"/>
    <property type="match status" value="1"/>
</dbReference>
<proteinExistence type="predicted"/>
<dbReference type="RefSeq" id="WP_116587319.1">
    <property type="nucleotide sequence ID" value="NZ_JAVKFR010000006.1"/>
</dbReference>
<evidence type="ECO:0000256" key="2">
    <source>
        <dbReference type="PROSITE-ProRule" id="PRU00169"/>
    </source>
</evidence>
<dbReference type="Gene3D" id="3.40.50.2300">
    <property type="match status" value="1"/>
</dbReference>
<dbReference type="InterPro" id="IPR050595">
    <property type="entry name" value="Bact_response_regulator"/>
</dbReference>
<reference evidence="4 5" key="1">
    <citation type="submission" date="2019-12" db="EMBL/GenBank/DDBJ databases">
        <title>Devosia maris sp. nov., isolated from the deep seawater.</title>
        <authorList>
            <person name="Liu Y."/>
        </authorList>
    </citation>
    <scope>NUCLEOTIDE SEQUENCE [LARGE SCALE GENOMIC DNA]</scope>
    <source>
        <strain evidence="4 5">L53-10-65</strain>
    </source>
</reference>
<dbReference type="PANTHER" id="PTHR44591:SF21">
    <property type="entry name" value="TWO-COMPONENT RESPONSE REGULATOR"/>
    <property type="match status" value="1"/>
</dbReference>
<dbReference type="GO" id="GO:0000160">
    <property type="term" value="P:phosphorelay signal transduction system"/>
    <property type="evidence" value="ECO:0007669"/>
    <property type="project" value="InterPro"/>
</dbReference>
<keyword evidence="1 2" id="KW-0597">Phosphoprotein</keyword>
<feature type="modified residue" description="4-aspartylphosphate" evidence="2">
    <location>
        <position position="54"/>
    </location>
</feature>
<dbReference type="InterPro" id="IPR011006">
    <property type="entry name" value="CheY-like_superfamily"/>
</dbReference>